<evidence type="ECO:0000313" key="6">
    <source>
        <dbReference type="Proteomes" id="UP001055303"/>
    </source>
</evidence>
<reference evidence="4 5" key="1">
    <citation type="submission" date="2019-06" db="EMBL/GenBank/DDBJ databases">
        <authorList>
            <person name="Rodrigo-Torres L."/>
            <person name="Arahal R. D."/>
            <person name="Lucena T."/>
        </authorList>
    </citation>
    <scope>NUCLEOTIDE SEQUENCE [LARGE SCALE GENOMIC DNA]</scope>
    <source>
        <strain evidence="4 5">SW08-7</strain>
    </source>
</reference>
<dbReference type="RefSeq" id="WP_144769054.1">
    <property type="nucleotide sequence ID" value="NZ_BPQI01000256.1"/>
</dbReference>
<evidence type="ECO:0000313" key="4">
    <source>
        <dbReference type="EMBL" id="VUF15986.1"/>
    </source>
</evidence>
<dbReference type="EMBL" id="BPQI01000256">
    <property type="protein sequence ID" value="GJD59776.1"/>
    <property type="molecule type" value="Genomic_DNA"/>
</dbReference>
<evidence type="ECO:0000313" key="3">
    <source>
        <dbReference type="EMBL" id="GJD59776.1"/>
    </source>
</evidence>
<dbReference type="EMBL" id="CABFVH010000082">
    <property type="protein sequence ID" value="VUF15986.1"/>
    <property type="molecule type" value="Genomic_DNA"/>
</dbReference>
<protein>
    <submittedName>
        <fullName evidence="4">Uncharacterized protein</fullName>
    </submittedName>
</protein>
<keyword evidence="2" id="KW-0732">Signal</keyword>
<feature type="signal peptide" evidence="2">
    <location>
        <begin position="1"/>
        <end position="26"/>
    </location>
</feature>
<gene>
    <name evidence="3" type="ORF">IFDJLNFL_5707</name>
    <name evidence="4" type="ORF">MTDSW087_05735</name>
</gene>
<organism evidence="4 5">
    <name type="scientific">Methylobacterium dankookense</name>
    <dbReference type="NCBI Taxonomy" id="560405"/>
    <lineage>
        <taxon>Bacteria</taxon>
        <taxon>Pseudomonadati</taxon>
        <taxon>Pseudomonadota</taxon>
        <taxon>Alphaproteobacteria</taxon>
        <taxon>Hyphomicrobiales</taxon>
        <taxon>Methylobacteriaceae</taxon>
        <taxon>Methylobacterium</taxon>
    </lineage>
</organism>
<keyword evidence="6" id="KW-1185">Reference proteome</keyword>
<dbReference type="OrthoDB" id="8005133at2"/>
<dbReference type="Proteomes" id="UP000401717">
    <property type="component" value="Unassembled WGS sequence"/>
</dbReference>
<proteinExistence type="predicted"/>
<reference evidence="3" key="2">
    <citation type="journal article" date="2021" name="Front. Microbiol.">
        <title>Comprehensive Comparative Genomics and Phenotyping of Methylobacterium Species.</title>
        <authorList>
            <person name="Alessa O."/>
            <person name="Ogura Y."/>
            <person name="Fujitani Y."/>
            <person name="Takami H."/>
            <person name="Hayashi T."/>
            <person name="Sahin N."/>
            <person name="Tani A."/>
        </authorList>
    </citation>
    <scope>NUCLEOTIDE SEQUENCE</scope>
    <source>
        <strain evidence="3">DSM 22415</strain>
    </source>
</reference>
<dbReference type="Proteomes" id="UP001055303">
    <property type="component" value="Unassembled WGS sequence"/>
</dbReference>
<dbReference type="AlphaFoldDB" id="A0A564G7I4"/>
<reference evidence="3" key="3">
    <citation type="submission" date="2021-08" db="EMBL/GenBank/DDBJ databases">
        <authorList>
            <person name="Tani A."/>
            <person name="Ola A."/>
            <person name="Ogura Y."/>
            <person name="Katsura K."/>
            <person name="Hayashi T."/>
        </authorList>
    </citation>
    <scope>NUCLEOTIDE SEQUENCE</scope>
    <source>
        <strain evidence="3">DSM 22415</strain>
    </source>
</reference>
<name>A0A564G7I4_9HYPH</name>
<feature type="chain" id="PRO_5021925774" evidence="2">
    <location>
        <begin position="27"/>
        <end position="88"/>
    </location>
</feature>
<feature type="compositionally biased region" description="Basic and acidic residues" evidence="1">
    <location>
        <begin position="59"/>
        <end position="68"/>
    </location>
</feature>
<feature type="region of interest" description="Disordered" evidence="1">
    <location>
        <begin position="49"/>
        <end position="68"/>
    </location>
</feature>
<accession>A0A564G7I4</accession>
<evidence type="ECO:0000256" key="1">
    <source>
        <dbReference type="SAM" id="MobiDB-lite"/>
    </source>
</evidence>
<evidence type="ECO:0000313" key="5">
    <source>
        <dbReference type="Proteomes" id="UP000401717"/>
    </source>
</evidence>
<sequence>MTSQTPGRAGRILLLALLAGLVPARAAENGPGVARPRIELGAEVWRLRPAGDAAAPPQRDARGRPVTEIPETRRNVRMVYPALTEARW</sequence>
<evidence type="ECO:0000256" key="2">
    <source>
        <dbReference type="SAM" id="SignalP"/>
    </source>
</evidence>